<dbReference type="Proteomes" id="UP000249842">
    <property type="component" value="Unassembled WGS sequence"/>
</dbReference>
<evidence type="ECO:0000256" key="1">
    <source>
        <dbReference type="SAM" id="MobiDB-lite"/>
    </source>
</evidence>
<feature type="compositionally biased region" description="Low complexity" evidence="1">
    <location>
        <begin position="230"/>
        <end position="241"/>
    </location>
</feature>
<comment type="caution">
    <text evidence="2">The sequence shown here is derived from an EMBL/GenBank/DDBJ whole genome shotgun (WGS) entry which is preliminary data.</text>
</comment>
<evidence type="ECO:0008006" key="4">
    <source>
        <dbReference type="Google" id="ProtNLM"/>
    </source>
</evidence>
<evidence type="ECO:0000313" key="3">
    <source>
        <dbReference type="Proteomes" id="UP000249842"/>
    </source>
</evidence>
<dbReference type="GO" id="GO:0009055">
    <property type="term" value="F:electron transfer activity"/>
    <property type="evidence" value="ECO:0007669"/>
    <property type="project" value="InterPro"/>
</dbReference>
<gene>
    <name evidence="2" type="ORF">DJ021_08075</name>
</gene>
<feature type="region of interest" description="Disordered" evidence="1">
    <location>
        <begin position="214"/>
        <end position="241"/>
    </location>
</feature>
<sequence length="241" mass="25957">MGAQQRRLPRQLLLRLRRGHSVTFCNPRRGSRTVNNRTRPGMAKYPRATSRTWGDNALKRLMMLAACAGLLSGCAPPKPAPPPAGAAKFATGLPMAELMGHVVDPAAFAYWQGSGTEITDKGERDLSPTTQEGWERLENGAATLIEAGNLLQLPGRIRAPEADWNRYAQALTARATEAKAAAENHDKQAVFDAGGRVYEVCTACHKQYVIDPQLKAEGGEPPGKLPDWNAPTSAPAPTAKP</sequence>
<reference evidence="3" key="1">
    <citation type="submission" date="2018-05" db="EMBL/GenBank/DDBJ databases">
        <authorList>
            <person name="Li X."/>
        </authorList>
    </citation>
    <scope>NUCLEOTIDE SEQUENCE [LARGE SCALE GENOMIC DNA]</scope>
    <source>
        <strain evidence="3">HKS-05</strain>
    </source>
</reference>
<dbReference type="OrthoDB" id="8537166at2"/>
<protein>
    <recommendedName>
        <fullName evidence="4">Cytochrome c domain-containing protein</fullName>
    </recommendedName>
</protein>
<organism evidence="2 3">
    <name type="scientific">Phenylobacterium hankyongense</name>
    <dbReference type="NCBI Taxonomy" id="1813876"/>
    <lineage>
        <taxon>Bacteria</taxon>
        <taxon>Pseudomonadati</taxon>
        <taxon>Pseudomonadota</taxon>
        <taxon>Alphaproteobacteria</taxon>
        <taxon>Caulobacterales</taxon>
        <taxon>Caulobacteraceae</taxon>
        <taxon>Phenylobacterium</taxon>
    </lineage>
</organism>
<dbReference type="Gene3D" id="1.20.120.10">
    <property type="entry name" value="Cytochrome c/b562"/>
    <property type="match status" value="1"/>
</dbReference>
<dbReference type="GO" id="GO:0022900">
    <property type="term" value="P:electron transport chain"/>
    <property type="evidence" value="ECO:0007669"/>
    <property type="project" value="InterPro"/>
</dbReference>
<dbReference type="InterPro" id="IPR010980">
    <property type="entry name" value="Cyt_c/b562"/>
</dbReference>
<dbReference type="GO" id="GO:0005506">
    <property type="term" value="F:iron ion binding"/>
    <property type="evidence" value="ECO:0007669"/>
    <property type="project" value="InterPro"/>
</dbReference>
<keyword evidence="3" id="KW-1185">Reference proteome</keyword>
<dbReference type="AlphaFoldDB" id="A0A328B015"/>
<name>A0A328B015_9CAUL</name>
<proteinExistence type="predicted"/>
<accession>A0A328B015</accession>
<dbReference type="SUPFAM" id="SSF47175">
    <property type="entry name" value="Cytochromes"/>
    <property type="match status" value="1"/>
</dbReference>
<evidence type="ECO:0000313" key="2">
    <source>
        <dbReference type="EMBL" id="RAK59761.1"/>
    </source>
</evidence>
<dbReference type="EMBL" id="QFYP01000001">
    <property type="protein sequence ID" value="RAK59761.1"/>
    <property type="molecule type" value="Genomic_DNA"/>
</dbReference>
<dbReference type="GO" id="GO:0020037">
    <property type="term" value="F:heme binding"/>
    <property type="evidence" value="ECO:0007669"/>
    <property type="project" value="InterPro"/>
</dbReference>